<feature type="compositionally biased region" description="Low complexity" evidence="5">
    <location>
        <begin position="1535"/>
        <end position="1550"/>
    </location>
</feature>
<dbReference type="OrthoDB" id="194139at2759"/>
<feature type="transmembrane region" description="Helical" evidence="6">
    <location>
        <begin position="348"/>
        <end position="374"/>
    </location>
</feature>
<feature type="transmembrane region" description="Helical" evidence="6">
    <location>
        <begin position="482"/>
        <end position="506"/>
    </location>
</feature>
<protein>
    <submittedName>
        <fullName evidence="8">MFS multidrug transporter</fullName>
    </submittedName>
</protein>
<accession>A0A9P6GD07</accession>
<comment type="caution">
    <text evidence="8">The sequence shown here is derived from an EMBL/GenBank/DDBJ whole genome shotgun (WGS) entry which is preliminary data.</text>
</comment>
<evidence type="ECO:0000313" key="8">
    <source>
        <dbReference type="EMBL" id="KAF9732765.1"/>
    </source>
</evidence>
<feature type="compositionally biased region" description="Polar residues" evidence="5">
    <location>
        <begin position="546"/>
        <end position="558"/>
    </location>
</feature>
<sequence length="1897" mass="207496">MAADTSSARGSLEEEAPLLSVTENTSRESSPALLRAKNEKNKKRKKKPWVRLVLLAFALVTIVDVGAFLAEPPKTRVFEANICRRYYEENDPSQIGDNGYVPEALCKIDAVQQQLAMIFGWQDTFDAIPGLLLGIPFGALADRWGRKWIFVASLVGLQLNSAWILLMCYFRTLPLQLTWFSSAFFVVGGGPIVASAVGLTMISDISPPEQRTNVFLYLTASALIAEMCAPIMASKLMESGVWLPLLLALAIQQVGVTVGMFFPETLHLRDLPEPRDRDDAAIQLQTKDEAHGFQTQLKHFKSALLLLTSDFQLALIVALFIVNRLGRQGLTLLIRYASKRYSWEISKAAYLLSFRAATNLFAVAVFIPVVNLILLKYLRLPVHYADLWLMRGSLFITALGFLALAVAFQPAILIFGLLVFNLGTGSSAAMRSVSLHLVGGQSSPNVGKLMSLIAVTENIGVMFAGPLLNEAFKKGMDFKDAWLGLPFFGVCVLYVLATMVSCLVSVKDRDMAYVEVSTSDDEESYPPAMLGRSSSDAGTRLRRSKSASTVHRPQSSAPTPVDPRIAQQHAVAAATTAFVRAHGQAAAERAMKRSSELSRAKSTSSRKSFTSDGSHFPPRGSSVRSVNRPKSLQATRAQQQSRAPAVTTEKFPSFYPAPGSDRPLSTQPSITCNENARPGSQPRSHRPSAASSITSQQIRKARSMYYASSVQTGSPIARPPAKYLTTPPVNDSLTPELLTPVLPARNMPPSPLASTQMPVAVDPGDTIDNARDKCLQGFQQQHRQAKHRPSLFFAPFKKRQDRAKSKERPLSAGFLSGSSRSRHTPMEPTAESIDDFGMPKQKKEKRSLSNSIKDKFKKVFRRTSSHATPMPVQQIEASRDYFNYQAPPAALSSSTFEVPSPDDVTLLRVRSRVSSLERMPSPLARPGSQGSTRSRGSNRSLHSETNATHISSRVTSWSDSSAANTLTQRDIKRLTVIHESKDSISSDADRSTSSISLRRKTIPLPSFSAFKDPMPMESLLEETPTPVDPKRVFSALMKEIDSTKTRITQSGLSDVSPGAESDVFESSTTKELHAMASRELHSSASRECRTSTSSDQRPVSRRHPNTAQSKAGSIRSLGRALKSTIRTVTPIKRKSSPIPEHIQARLGSRPGTSASDHSADSRKGIASTSIAHKKHARTSQTTAENTYVQTTVTPSAGQLEQRLLRSNERWKTPLDEHQKHGSLHYRSHARTISASHFADSAFCTPNTVVGIPALPELEGDSPKETTPTELRATPVNLASETPRVNPIFSPLSPSIYSRGTDGMSILPNDSVMSFDCTQDQQSNEDSGSAVIIASHAVKSYVIGTVSPRQKTESARSSKDWKAWLSREVSELGSSFEGDITINQGYTPTIRNNSSASRHRRELTQIEDDRTTIMARVSIDTRVPSPPPPTTTEVKDEVAEVDQHLPAISQKDTQSMAEVVAKTEAMSTSHARPEQRAVSPLAWTPVIRKDRHSSAHSHYSGKSRPSSGTPKSSTMNDRFPFIETGRRTSIKSALFSRSSRSATDSSSSTRSKGTPMSKVYSDVSAPVTVNWAPQPTPKTNPMDGKEADINKENIKEKVIAINTGIKGPSPEHSDTAILSPLISKENRPKSMLTMPAVTNNKIAPLLTNYASTNENSRSSASANNKPAQPSTLSSSPQRQRMRMDLLPISPNKLTTRPKSAFELRRKGNPLLTPSIMQPPCLSTDESLKKSSAGRSSTMTPDHTRMPRPEYSSGIDQDTLRMLLESPWAISGPPVSPRSSMEPTDRSRVKHKLHVEHSSSNLALHREPSPGFEERTIDALIDERPLSGRSNFSSACGDDRGSVTGRITPGQRMAERYLRERSAPRGSGTGTPCNEMEQPGLRTGATGHVLKREDTPAFL</sequence>
<feature type="compositionally biased region" description="Basic residues" evidence="5">
    <location>
        <begin position="1488"/>
        <end position="1500"/>
    </location>
</feature>
<feature type="transmembrane region" description="Helical" evidence="6">
    <location>
        <begin position="177"/>
        <end position="202"/>
    </location>
</feature>
<keyword evidence="3 6" id="KW-1133">Transmembrane helix</keyword>
<dbReference type="SUPFAM" id="SSF103473">
    <property type="entry name" value="MFS general substrate transporter"/>
    <property type="match status" value="1"/>
</dbReference>
<feature type="compositionally biased region" description="Polar residues" evidence="5">
    <location>
        <begin position="928"/>
        <end position="962"/>
    </location>
</feature>
<dbReference type="GO" id="GO:0022857">
    <property type="term" value="F:transmembrane transporter activity"/>
    <property type="evidence" value="ECO:0007669"/>
    <property type="project" value="InterPro"/>
</dbReference>
<feature type="compositionally biased region" description="Low complexity" evidence="5">
    <location>
        <begin position="1652"/>
        <end position="1666"/>
    </location>
</feature>
<dbReference type="InterPro" id="IPR036259">
    <property type="entry name" value="MFS_trans_sf"/>
</dbReference>
<feature type="domain" description="Major facilitator superfamily (MFS) profile" evidence="7">
    <location>
        <begin position="50"/>
        <end position="509"/>
    </location>
</feature>
<feature type="compositionally biased region" description="Basic and acidic residues" evidence="5">
    <location>
        <begin position="1888"/>
        <end position="1897"/>
    </location>
</feature>
<dbReference type="Gene3D" id="1.20.1250.20">
    <property type="entry name" value="MFS general substrate transporter like domains"/>
    <property type="match status" value="1"/>
</dbReference>
<feature type="transmembrane region" description="Helical" evidence="6">
    <location>
        <begin position="240"/>
        <end position="262"/>
    </location>
</feature>
<reference evidence="8" key="1">
    <citation type="journal article" date="2020" name="Mol. Plant Microbe Interact.">
        <title>Genome Sequence of the Biocontrol Agent Coniothyrium minitans strain Conio (IMI 134523).</title>
        <authorList>
            <person name="Patel D."/>
            <person name="Shittu T.A."/>
            <person name="Baroncelli R."/>
            <person name="Muthumeenakshi S."/>
            <person name="Osborne T.H."/>
            <person name="Janganan T.K."/>
            <person name="Sreenivasaprasad S."/>
        </authorList>
    </citation>
    <scope>NUCLEOTIDE SEQUENCE</scope>
    <source>
        <strain evidence="8">Conio</strain>
    </source>
</reference>
<feature type="region of interest" description="Disordered" evidence="5">
    <location>
        <begin position="1652"/>
        <end position="1678"/>
    </location>
</feature>
<evidence type="ECO:0000256" key="5">
    <source>
        <dbReference type="SAM" id="MobiDB-lite"/>
    </source>
</evidence>
<evidence type="ECO:0000256" key="6">
    <source>
        <dbReference type="SAM" id="Phobius"/>
    </source>
</evidence>
<dbReference type="Pfam" id="PF07690">
    <property type="entry name" value="MFS_1"/>
    <property type="match status" value="1"/>
</dbReference>
<dbReference type="InterPro" id="IPR020846">
    <property type="entry name" value="MFS_dom"/>
</dbReference>
<dbReference type="PANTHER" id="PTHR23507">
    <property type="entry name" value="ZGC:174356"/>
    <property type="match status" value="1"/>
</dbReference>
<dbReference type="PANTHER" id="PTHR23507:SF1">
    <property type="entry name" value="FI18259P1-RELATED"/>
    <property type="match status" value="1"/>
</dbReference>
<feature type="transmembrane region" description="Helical" evidence="6">
    <location>
        <begin position="394"/>
        <end position="422"/>
    </location>
</feature>
<feature type="compositionally biased region" description="Basic and acidic residues" evidence="5">
    <location>
        <begin position="589"/>
        <end position="599"/>
    </location>
</feature>
<feature type="region of interest" description="Disordered" evidence="5">
    <location>
        <begin position="1461"/>
        <end position="1560"/>
    </location>
</feature>
<comment type="subcellular location">
    <subcellularLocation>
        <location evidence="1">Membrane</location>
        <topology evidence="1">Multi-pass membrane protein</topology>
    </subcellularLocation>
</comment>
<feature type="transmembrane region" description="Helical" evidence="6">
    <location>
        <begin position="148"/>
        <end position="170"/>
    </location>
</feature>
<feature type="compositionally biased region" description="Polar residues" evidence="5">
    <location>
        <begin position="1502"/>
        <end position="1515"/>
    </location>
</feature>
<feature type="compositionally biased region" description="Polar residues" evidence="5">
    <location>
        <begin position="600"/>
        <end position="613"/>
    </location>
</feature>
<organism evidence="8 9">
    <name type="scientific">Paraphaeosphaeria minitans</name>
    <dbReference type="NCBI Taxonomy" id="565426"/>
    <lineage>
        <taxon>Eukaryota</taxon>
        <taxon>Fungi</taxon>
        <taxon>Dikarya</taxon>
        <taxon>Ascomycota</taxon>
        <taxon>Pezizomycotina</taxon>
        <taxon>Dothideomycetes</taxon>
        <taxon>Pleosporomycetidae</taxon>
        <taxon>Pleosporales</taxon>
        <taxon>Massarineae</taxon>
        <taxon>Didymosphaeriaceae</taxon>
        <taxon>Paraphaeosphaeria</taxon>
    </lineage>
</organism>
<feature type="region of interest" description="Disordered" evidence="5">
    <location>
        <begin position="1"/>
        <end position="40"/>
    </location>
</feature>
<evidence type="ECO:0000256" key="4">
    <source>
        <dbReference type="ARBA" id="ARBA00023136"/>
    </source>
</evidence>
<dbReference type="PROSITE" id="PS50850">
    <property type="entry name" value="MFS"/>
    <property type="match status" value="1"/>
</dbReference>
<keyword evidence="4 6" id="KW-0472">Membrane</keyword>
<dbReference type="CDD" id="cd06174">
    <property type="entry name" value="MFS"/>
    <property type="match status" value="1"/>
</dbReference>
<feature type="compositionally biased region" description="Polar residues" evidence="5">
    <location>
        <begin position="622"/>
        <end position="642"/>
    </location>
</feature>
<dbReference type="InterPro" id="IPR011701">
    <property type="entry name" value="MFS"/>
</dbReference>
<feature type="transmembrane region" description="Helical" evidence="6">
    <location>
        <begin position="214"/>
        <end position="233"/>
    </location>
</feature>
<feature type="transmembrane region" description="Helical" evidence="6">
    <location>
        <begin position="303"/>
        <end position="322"/>
    </location>
</feature>
<feature type="transmembrane region" description="Helical" evidence="6">
    <location>
        <begin position="49"/>
        <end position="70"/>
    </location>
</feature>
<feature type="region of interest" description="Disordered" evidence="5">
    <location>
        <begin position="1856"/>
        <end position="1897"/>
    </location>
</feature>
<feature type="compositionally biased region" description="Polar residues" evidence="5">
    <location>
        <begin position="663"/>
        <end position="674"/>
    </location>
</feature>
<evidence type="ECO:0000256" key="1">
    <source>
        <dbReference type="ARBA" id="ARBA00004141"/>
    </source>
</evidence>
<feature type="region of interest" description="Disordered" evidence="5">
    <location>
        <begin position="584"/>
        <end position="697"/>
    </location>
</feature>
<evidence type="ECO:0000256" key="2">
    <source>
        <dbReference type="ARBA" id="ARBA00022692"/>
    </source>
</evidence>
<evidence type="ECO:0000256" key="3">
    <source>
        <dbReference type="ARBA" id="ARBA00022989"/>
    </source>
</evidence>
<evidence type="ECO:0000259" key="7">
    <source>
        <dbReference type="PROSITE" id="PS50850"/>
    </source>
</evidence>
<name>A0A9P6GD07_9PLEO</name>
<feature type="compositionally biased region" description="Basic and acidic residues" evidence="5">
    <location>
        <begin position="1068"/>
        <end position="1089"/>
    </location>
</feature>
<keyword evidence="2 6" id="KW-0812">Transmembrane</keyword>
<feature type="region of interest" description="Disordered" evidence="5">
    <location>
        <begin position="917"/>
        <end position="962"/>
    </location>
</feature>
<feature type="region of interest" description="Disordered" evidence="5">
    <location>
        <begin position="1048"/>
        <end position="1163"/>
    </location>
</feature>
<keyword evidence="9" id="KW-1185">Reference proteome</keyword>
<dbReference type="EMBL" id="WJXW01000010">
    <property type="protein sequence ID" value="KAF9732765.1"/>
    <property type="molecule type" value="Genomic_DNA"/>
</dbReference>
<feature type="region of interest" description="Disordered" evidence="5">
    <location>
        <begin position="798"/>
        <end position="853"/>
    </location>
</feature>
<feature type="region of interest" description="Disordered" evidence="5">
    <location>
        <begin position="517"/>
        <end position="563"/>
    </location>
</feature>
<dbReference type="Proteomes" id="UP000756921">
    <property type="component" value="Unassembled WGS sequence"/>
</dbReference>
<proteinExistence type="predicted"/>
<evidence type="ECO:0000313" key="9">
    <source>
        <dbReference type="Proteomes" id="UP000756921"/>
    </source>
</evidence>
<feature type="region of interest" description="Disordered" evidence="5">
    <location>
        <begin position="1708"/>
        <end position="1751"/>
    </location>
</feature>
<feature type="compositionally biased region" description="Polar residues" evidence="5">
    <location>
        <begin position="1667"/>
        <end position="1677"/>
    </location>
</feature>
<dbReference type="GO" id="GO:0016020">
    <property type="term" value="C:membrane"/>
    <property type="evidence" value="ECO:0007669"/>
    <property type="project" value="UniProtKB-SubCell"/>
</dbReference>
<gene>
    <name evidence="8" type="ORF">PMIN01_09623</name>
</gene>